<reference evidence="7 8" key="1">
    <citation type="submission" date="2013-03" db="EMBL/GenBank/DDBJ databases">
        <title>The Genome Sequence of Exophiala aquamarina CBS 119918.</title>
        <authorList>
            <consortium name="The Broad Institute Genomics Platform"/>
            <person name="Cuomo C."/>
            <person name="de Hoog S."/>
            <person name="Gorbushina A."/>
            <person name="Walker B."/>
            <person name="Young S.K."/>
            <person name="Zeng Q."/>
            <person name="Gargeya S."/>
            <person name="Fitzgerald M."/>
            <person name="Haas B."/>
            <person name="Abouelleil A."/>
            <person name="Allen A.W."/>
            <person name="Alvarado L."/>
            <person name="Arachchi H.M."/>
            <person name="Berlin A.M."/>
            <person name="Chapman S.B."/>
            <person name="Gainer-Dewar J."/>
            <person name="Goldberg J."/>
            <person name="Griggs A."/>
            <person name="Gujja S."/>
            <person name="Hansen M."/>
            <person name="Howarth C."/>
            <person name="Imamovic A."/>
            <person name="Ireland A."/>
            <person name="Larimer J."/>
            <person name="McCowan C."/>
            <person name="Murphy C."/>
            <person name="Pearson M."/>
            <person name="Poon T.W."/>
            <person name="Priest M."/>
            <person name="Roberts A."/>
            <person name="Saif S."/>
            <person name="Shea T."/>
            <person name="Sisk P."/>
            <person name="Sykes S."/>
            <person name="Wortman J."/>
            <person name="Nusbaum C."/>
            <person name="Birren B."/>
        </authorList>
    </citation>
    <scope>NUCLEOTIDE SEQUENCE [LARGE SCALE GENOMIC DNA]</scope>
    <source>
        <strain evidence="7 8">CBS 119918</strain>
    </source>
</reference>
<dbReference type="PIRSF" id="PIRSF036492">
    <property type="entry name" value="ALDH"/>
    <property type="match status" value="1"/>
</dbReference>
<dbReference type="InterPro" id="IPR016160">
    <property type="entry name" value="Ald_DH_CS_CYS"/>
</dbReference>
<gene>
    <name evidence="7" type="ORF">A1O9_01450</name>
</gene>
<evidence type="ECO:0000313" key="7">
    <source>
        <dbReference type="EMBL" id="KEF63472.1"/>
    </source>
</evidence>
<evidence type="ECO:0000256" key="5">
    <source>
        <dbReference type="PIRSR" id="PIRSR036492-1"/>
    </source>
</evidence>
<dbReference type="PANTHER" id="PTHR43570:SF16">
    <property type="entry name" value="ALDEHYDE DEHYDROGENASE TYPE III, ISOFORM Q"/>
    <property type="match status" value="1"/>
</dbReference>
<evidence type="ECO:0000256" key="3">
    <source>
        <dbReference type="ARBA" id="ARBA00023002"/>
    </source>
</evidence>
<dbReference type="STRING" id="1182545.A0A072PUN8"/>
<dbReference type="Pfam" id="PF00171">
    <property type="entry name" value="Aldedh"/>
    <property type="match status" value="1"/>
</dbReference>
<dbReference type="VEuPathDB" id="FungiDB:A1O9_01450"/>
<dbReference type="InterPro" id="IPR016162">
    <property type="entry name" value="Ald_DH_N"/>
</dbReference>
<evidence type="ECO:0000313" key="8">
    <source>
        <dbReference type="Proteomes" id="UP000027920"/>
    </source>
</evidence>
<dbReference type="EMBL" id="AMGV01000001">
    <property type="protein sequence ID" value="KEF63472.1"/>
    <property type="molecule type" value="Genomic_DNA"/>
</dbReference>
<dbReference type="AlphaFoldDB" id="A0A072PUN8"/>
<dbReference type="GO" id="GO:0006081">
    <property type="term" value="P:aldehyde metabolic process"/>
    <property type="evidence" value="ECO:0007669"/>
    <property type="project" value="InterPro"/>
</dbReference>
<organism evidence="7 8">
    <name type="scientific">Exophiala aquamarina CBS 119918</name>
    <dbReference type="NCBI Taxonomy" id="1182545"/>
    <lineage>
        <taxon>Eukaryota</taxon>
        <taxon>Fungi</taxon>
        <taxon>Dikarya</taxon>
        <taxon>Ascomycota</taxon>
        <taxon>Pezizomycotina</taxon>
        <taxon>Eurotiomycetes</taxon>
        <taxon>Chaetothyriomycetidae</taxon>
        <taxon>Chaetothyriales</taxon>
        <taxon>Herpotrichiellaceae</taxon>
        <taxon>Exophiala</taxon>
    </lineage>
</organism>
<accession>A0A072PUN8</accession>
<dbReference type="SUPFAM" id="SSF53720">
    <property type="entry name" value="ALDH-like"/>
    <property type="match status" value="1"/>
</dbReference>
<dbReference type="GO" id="GO:0016117">
    <property type="term" value="P:carotenoid biosynthetic process"/>
    <property type="evidence" value="ECO:0007669"/>
    <property type="project" value="UniProtKB-KW"/>
</dbReference>
<sequence length="529" mass="58225">MASGEYTSQDDFKFSYDSLHLAFATGQTKSIKWRKWQLKQLWWMIVENEDRIIKTLQQEMNRPAFETVAMELFSIKADIVQFLERVDEWAEGEKPDAGFFMGTLAKAWMRKEPLGVALIIAAWNFPWYTLLSPAIAAIGAGNAVMLKPSEVTSASQALLVELVPRYLDQNAIRVVTGGPAETGHILKHKFNHIFYTGGSKVGRIIAEAAAKHLTPVVLELGGQAPVIVTKSANIDVAAKRVAHAKLTNSGQVCLNANHIFADPAIHDQFLERLRYWFDKFLEKGDSAELSSIINERHFDRVAGLLKSTSGVVVYGGNTDRSKRYVQPTVVRDLTMDDSLLSEELFAPIAPIVVADVDRAIRIINSMPHPLGLYIFSGDQAEIKHVLDNTSSGGVTINDLMLHAGVPNAPFGGVGESGYGAYHGKHGFDAFSHTRTIVAPPNWMETVLSFRYRPFDLKNLKYIGVSDKIIGKPGQTLEDQTVGRPTGLGKIVKTAVLAVAVLAAADGASGGKLLFVHTLRDVFHRVWPRP</sequence>
<dbReference type="Gene3D" id="3.40.309.10">
    <property type="entry name" value="Aldehyde Dehydrogenase, Chain A, domain 2"/>
    <property type="match status" value="1"/>
</dbReference>
<keyword evidence="8" id="KW-1185">Reference proteome</keyword>
<dbReference type="GeneID" id="25276396"/>
<dbReference type="FunFam" id="3.40.605.10:FF:000004">
    <property type="entry name" value="Aldehyde dehydrogenase"/>
    <property type="match status" value="1"/>
</dbReference>
<dbReference type="Proteomes" id="UP000027920">
    <property type="component" value="Unassembled WGS sequence"/>
</dbReference>
<protein>
    <recommendedName>
        <fullName evidence="4">Aldehyde dehydrogenase</fullName>
    </recommendedName>
</protein>
<feature type="domain" description="Aldehyde dehydrogenase" evidence="6">
    <location>
        <begin position="20"/>
        <end position="436"/>
    </location>
</feature>
<evidence type="ECO:0000256" key="1">
    <source>
        <dbReference type="ARBA" id="ARBA00009986"/>
    </source>
</evidence>
<comment type="caution">
    <text evidence="7">The sequence shown here is derived from an EMBL/GenBank/DDBJ whole genome shotgun (WGS) entry which is preliminary data.</text>
</comment>
<dbReference type="GO" id="GO:0004029">
    <property type="term" value="F:aldehyde dehydrogenase (NAD+) activity"/>
    <property type="evidence" value="ECO:0007669"/>
    <property type="project" value="TreeGrafter"/>
</dbReference>
<dbReference type="GO" id="GO:0005737">
    <property type="term" value="C:cytoplasm"/>
    <property type="evidence" value="ECO:0007669"/>
    <property type="project" value="TreeGrafter"/>
</dbReference>
<feature type="active site" evidence="5">
    <location>
        <position position="219"/>
    </location>
</feature>
<proteinExistence type="inferred from homology"/>
<keyword evidence="3 4" id="KW-0560">Oxidoreductase</keyword>
<evidence type="ECO:0000256" key="4">
    <source>
        <dbReference type="PIRNR" id="PIRNR036492"/>
    </source>
</evidence>
<dbReference type="HOGENOM" id="CLU_005391_3_1_1"/>
<dbReference type="PROSITE" id="PS00070">
    <property type="entry name" value="ALDEHYDE_DEHYDR_CYS"/>
    <property type="match status" value="1"/>
</dbReference>
<dbReference type="Gene3D" id="3.40.605.10">
    <property type="entry name" value="Aldehyde Dehydrogenase, Chain A, domain 1"/>
    <property type="match status" value="1"/>
</dbReference>
<dbReference type="InterPro" id="IPR012394">
    <property type="entry name" value="Aldehyde_DH_NAD(P)"/>
</dbReference>
<feature type="active site" evidence="5">
    <location>
        <position position="253"/>
    </location>
</feature>
<dbReference type="InterPro" id="IPR016161">
    <property type="entry name" value="Ald_DH/histidinol_DH"/>
</dbReference>
<dbReference type="OrthoDB" id="440325at2759"/>
<keyword evidence="2" id="KW-0125">Carotenoid biosynthesis</keyword>
<dbReference type="InterPro" id="IPR016163">
    <property type="entry name" value="Ald_DH_C"/>
</dbReference>
<evidence type="ECO:0000259" key="6">
    <source>
        <dbReference type="Pfam" id="PF00171"/>
    </source>
</evidence>
<dbReference type="InterPro" id="IPR015590">
    <property type="entry name" value="Aldehyde_DH_dom"/>
</dbReference>
<dbReference type="RefSeq" id="XP_013266062.1">
    <property type="nucleotide sequence ID" value="XM_013410608.1"/>
</dbReference>
<dbReference type="PANTHER" id="PTHR43570">
    <property type="entry name" value="ALDEHYDE DEHYDROGENASE"/>
    <property type="match status" value="1"/>
</dbReference>
<evidence type="ECO:0000256" key="2">
    <source>
        <dbReference type="ARBA" id="ARBA00022746"/>
    </source>
</evidence>
<name>A0A072PUN8_9EURO</name>
<comment type="similarity">
    <text evidence="1 4">Belongs to the aldehyde dehydrogenase family.</text>
</comment>